<keyword evidence="1" id="KW-0812">Transmembrane</keyword>
<evidence type="ECO:0000313" key="2">
    <source>
        <dbReference type="EMBL" id="MPC34762.1"/>
    </source>
</evidence>
<keyword evidence="3" id="KW-1185">Reference proteome</keyword>
<name>A0A5B7EKM1_PORTR</name>
<dbReference type="AlphaFoldDB" id="A0A5B7EKM1"/>
<reference evidence="2 3" key="1">
    <citation type="submission" date="2019-05" db="EMBL/GenBank/DDBJ databases">
        <title>Another draft genome of Portunus trituberculatus and its Hox gene families provides insights of decapod evolution.</title>
        <authorList>
            <person name="Jeong J.-H."/>
            <person name="Song I."/>
            <person name="Kim S."/>
            <person name="Choi T."/>
            <person name="Kim D."/>
            <person name="Ryu S."/>
            <person name="Kim W."/>
        </authorList>
    </citation>
    <scope>NUCLEOTIDE SEQUENCE [LARGE SCALE GENOMIC DNA]</scope>
    <source>
        <tissue evidence="2">Muscle</tissue>
    </source>
</reference>
<evidence type="ECO:0000313" key="3">
    <source>
        <dbReference type="Proteomes" id="UP000324222"/>
    </source>
</evidence>
<comment type="caution">
    <text evidence="2">The sequence shown here is derived from an EMBL/GenBank/DDBJ whole genome shotgun (WGS) entry which is preliminary data.</text>
</comment>
<accession>A0A5B7EKM1</accession>
<dbReference type="EMBL" id="VSRR010003125">
    <property type="protein sequence ID" value="MPC34762.1"/>
    <property type="molecule type" value="Genomic_DNA"/>
</dbReference>
<proteinExistence type="predicted"/>
<dbReference type="Proteomes" id="UP000324222">
    <property type="component" value="Unassembled WGS sequence"/>
</dbReference>
<evidence type="ECO:0000256" key="1">
    <source>
        <dbReference type="SAM" id="Phobius"/>
    </source>
</evidence>
<organism evidence="2 3">
    <name type="scientific">Portunus trituberculatus</name>
    <name type="common">Swimming crab</name>
    <name type="synonym">Neptunus trituberculatus</name>
    <dbReference type="NCBI Taxonomy" id="210409"/>
    <lineage>
        <taxon>Eukaryota</taxon>
        <taxon>Metazoa</taxon>
        <taxon>Ecdysozoa</taxon>
        <taxon>Arthropoda</taxon>
        <taxon>Crustacea</taxon>
        <taxon>Multicrustacea</taxon>
        <taxon>Malacostraca</taxon>
        <taxon>Eumalacostraca</taxon>
        <taxon>Eucarida</taxon>
        <taxon>Decapoda</taxon>
        <taxon>Pleocyemata</taxon>
        <taxon>Brachyura</taxon>
        <taxon>Eubrachyura</taxon>
        <taxon>Portunoidea</taxon>
        <taxon>Portunidae</taxon>
        <taxon>Portuninae</taxon>
        <taxon>Portunus</taxon>
    </lineage>
</organism>
<sequence length="107" mass="12571">MVYIFTTCGFTYFEYVNGGLSPPHQRRHYHRAHSLQKYAAWQLEENSCPLVLVLLVVVVVVLLLQLLLLAFLWHKVYVHLRGGLKMDVHSWSWWRPLHTNVQLACDV</sequence>
<gene>
    <name evidence="2" type="ORF">E2C01_028163</name>
</gene>
<feature type="transmembrane region" description="Helical" evidence="1">
    <location>
        <begin position="50"/>
        <end position="73"/>
    </location>
</feature>
<keyword evidence="1" id="KW-1133">Transmembrane helix</keyword>
<protein>
    <submittedName>
        <fullName evidence="2">Uncharacterized protein</fullName>
    </submittedName>
</protein>
<keyword evidence="1" id="KW-0472">Membrane</keyword>